<dbReference type="PANTHER" id="PTHR36498:SF1">
    <property type="entry name" value="TATA-BINDING PROTEIN-ASSOCIATED FACTOR 172"/>
    <property type="match status" value="1"/>
</dbReference>
<dbReference type="Proteomes" id="UP000012960">
    <property type="component" value="Unplaced"/>
</dbReference>
<reference evidence="2" key="2">
    <citation type="submission" date="2021-05" db="UniProtKB">
        <authorList>
            <consortium name="EnsemblPlants"/>
        </authorList>
    </citation>
    <scope>IDENTIFICATION</scope>
    <source>
        <strain evidence="2">subsp. malaccensis</strain>
    </source>
</reference>
<evidence type="ECO:0000313" key="1">
    <source>
        <dbReference type="EMBL" id="CAG1837404.1"/>
    </source>
</evidence>
<dbReference type="EnsemblPlants" id="Ma05_t03550.1">
    <property type="protein sequence ID" value="Ma05_p03550.1"/>
    <property type="gene ID" value="Ma05_g03550"/>
</dbReference>
<evidence type="ECO:0000313" key="3">
    <source>
        <dbReference type="Proteomes" id="UP000012960"/>
    </source>
</evidence>
<dbReference type="GO" id="GO:0016887">
    <property type="term" value="F:ATP hydrolysis activity"/>
    <property type="evidence" value="ECO:0007669"/>
    <property type="project" value="InterPro"/>
</dbReference>
<dbReference type="PANTHER" id="PTHR36498">
    <property type="entry name" value="TATA-BINDING PROTEIN-ASSOCIATED FACTOR 172"/>
    <property type="match status" value="1"/>
</dbReference>
<name>A0A804J0G6_MUSAM</name>
<dbReference type="Gramene" id="Ma05_t03550.1">
    <property type="protein sequence ID" value="Ma05_p03550.1"/>
    <property type="gene ID" value="Ma05_g03550"/>
</dbReference>
<dbReference type="EMBL" id="HG996470">
    <property type="protein sequence ID" value="CAG1837404.1"/>
    <property type="molecule type" value="Genomic_DNA"/>
</dbReference>
<keyword evidence="3" id="KW-1185">Reference proteome</keyword>
<protein>
    <submittedName>
        <fullName evidence="1">(wild Malaysian banana) hypothetical protein</fullName>
    </submittedName>
</protein>
<evidence type="ECO:0000313" key="2">
    <source>
        <dbReference type="EnsemblPlants" id="Ma05_p03550.1"/>
    </source>
</evidence>
<proteinExistence type="predicted"/>
<accession>A0A804J0G6</accession>
<dbReference type="InParanoid" id="A0A804J0G6"/>
<dbReference type="AlphaFoldDB" id="A0A804J0G6"/>
<dbReference type="GO" id="GO:0017025">
    <property type="term" value="F:TBP-class protein binding"/>
    <property type="evidence" value="ECO:0007669"/>
    <property type="project" value="InterPro"/>
</dbReference>
<dbReference type="InterPro" id="IPR044972">
    <property type="entry name" value="Mot1"/>
</dbReference>
<dbReference type="GO" id="GO:0003677">
    <property type="term" value="F:DNA binding"/>
    <property type="evidence" value="ECO:0007669"/>
    <property type="project" value="InterPro"/>
</dbReference>
<sequence>MHAALEEEVMNLQKSKVTFADDVINAENAVLKTMNTDQLLNLFCFFTNRSNGKLHCLLCMFNFFLELLFYVAKSQFIRYN</sequence>
<organism evidence="2 3">
    <name type="scientific">Musa acuminata subsp. malaccensis</name>
    <name type="common">Wild banana</name>
    <name type="synonym">Musa malaccensis</name>
    <dbReference type="NCBI Taxonomy" id="214687"/>
    <lineage>
        <taxon>Eukaryota</taxon>
        <taxon>Viridiplantae</taxon>
        <taxon>Streptophyta</taxon>
        <taxon>Embryophyta</taxon>
        <taxon>Tracheophyta</taxon>
        <taxon>Spermatophyta</taxon>
        <taxon>Magnoliopsida</taxon>
        <taxon>Liliopsida</taxon>
        <taxon>Zingiberales</taxon>
        <taxon>Musaceae</taxon>
        <taxon>Musa</taxon>
    </lineage>
</organism>
<gene>
    <name evidence="1" type="ORF">GSMUA_255810.1</name>
</gene>
<reference evidence="1" key="1">
    <citation type="submission" date="2021-03" db="EMBL/GenBank/DDBJ databases">
        <authorList>
            <consortium name="Genoscope - CEA"/>
            <person name="William W."/>
        </authorList>
    </citation>
    <scope>NUCLEOTIDE SEQUENCE</scope>
    <source>
        <strain evidence="1">Doubled-haploid Pahang</strain>
    </source>
</reference>